<dbReference type="AlphaFoldDB" id="A0A1G6QDT9"/>
<evidence type="ECO:0000313" key="1">
    <source>
        <dbReference type="EMBL" id="SDC90672.1"/>
    </source>
</evidence>
<dbReference type="STRING" id="1814289.SAMN05216410_2518"/>
<dbReference type="Pfam" id="PF04977">
    <property type="entry name" value="DivIC"/>
    <property type="match status" value="1"/>
</dbReference>
<dbReference type="GO" id="GO:0051301">
    <property type="term" value="P:cell division"/>
    <property type="evidence" value="ECO:0007669"/>
    <property type="project" value="UniProtKB-KW"/>
</dbReference>
<proteinExistence type="predicted"/>
<keyword evidence="2" id="KW-1185">Reference proteome</keyword>
<dbReference type="Proteomes" id="UP000199039">
    <property type="component" value="Unassembled WGS sequence"/>
</dbReference>
<evidence type="ECO:0000313" key="2">
    <source>
        <dbReference type="Proteomes" id="UP000199039"/>
    </source>
</evidence>
<dbReference type="EMBL" id="FMYH01000004">
    <property type="protein sequence ID" value="SDC90672.1"/>
    <property type="molecule type" value="Genomic_DNA"/>
</dbReference>
<keyword evidence="1" id="KW-0132">Cell division</keyword>
<sequence>MRIFTVRAAVLLLVTLMGFILIMPTALQYGKQRTANQLLSAQLDASLVKNADLENERNRWKDPKYVISQARGRLTFVFPGETPYRVIDPDSVVEVPAADAHEPITDGAVTTGLTSSQPWYSTIWESVQIAGNAT</sequence>
<accession>A0A1G6QDT9</accession>
<reference evidence="1 2" key="1">
    <citation type="submission" date="2016-09" db="EMBL/GenBank/DDBJ databases">
        <authorList>
            <person name="Capua I."/>
            <person name="De Benedictis P."/>
            <person name="Joannis T."/>
            <person name="Lombin L.H."/>
            <person name="Cattoli G."/>
        </authorList>
    </citation>
    <scope>NUCLEOTIDE SEQUENCE [LARGE SCALE GENOMIC DNA]</scope>
    <source>
        <strain evidence="1 2">ISLP-3</strain>
    </source>
</reference>
<keyword evidence="1" id="KW-0131">Cell cycle</keyword>
<protein>
    <submittedName>
        <fullName evidence="1">Cell division protein FtsB</fullName>
    </submittedName>
</protein>
<gene>
    <name evidence="1" type="ORF">SAMN05216410_2518</name>
</gene>
<dbReference type="InterPro" id="IPR007060">
    <property type="entry name" value="FtsL/DivIC"/>
</dbReference>
<name>A0A1G6QDT9_9MICO</name>
<organism evidence="1 2">
    <name type="scientific">Sanguibacter gelidistatuariae</name>
    <dbReference type="NCBI Taxonomy" id="1814289"/>
    <lineage>
        <taxon>Bacteria</taxon>
        <taxon>Bacillati</taxon>
        <taxon>Actinomycetota</taxon>
        <taxon>Actinomycetes</taxon>
        <taxon>Micrococcales</taxon>
        <taxon>Sanguibacteraceae</taxon>
        <taxon>Sanguibacter</taxon>
    </lineage>
</organism>